<evidence type="ECO:0000256" key="2">
    <source>
        <dbReference type="ARBA" id="ARBA00022795"/>
    </source>
</evidence>
<dbReference type="SUPFAM" id="SSF141457">
    <property type="entry name" value="BH3618-like"/>
    <property type="match status" value="1"/>
</dbReference>
<keyword evidence="2 4" id="KW-1005">Bacterial flagellum biogenesis</keyword>
<keyword evidence="3 4" id="KW-0810">Translation regulation</keyword>
<gene>
    <name evidence="4 5" type="primary">fliW</name>
    <name evidence="5" type="ORF">ACFQ3N_10840</name>
</gene>
<comment type="subcellular location">
    <subcellularLocation>
        <location evidence="4">Cytoplasm</location>
    </subcellularLocation>
</comment>
<dbReference type="InterPro" id="IPR024046">
    <property type="entry name" value="Flagellar_assmbl_FliW_dom_sf"/>
</dbReference>
<comment type="similarity">
    <text evidence="4">Belongs to the FliW family.</text>
</comment>
<comment type="subunit">
    <text evidence="4">Interacts with translational regulator CsrA and flagellin(s).</text>
</comment>
<comment type="caution">
    <text evidence="5">The sequence shown here is derived from an EMBL/GenBank/DDBJ whole genome shotgun (WGS) entry which is preliminary data.</text>
</comment>
<keyword evidence="5" id="KW-0282">Flagellum</keyword>
<comment type="function">
    <text evidence="4">Acts as an anti-CsrA protein, binds CsrA and prevents it from repressing translation of its target genes, one of which is flagellin. Binds to flagellin and participates in the assembly of the flagellum.</text>
</comment>
<organism evidence="5 6">
    <name type="scientific">Virgibacillus byunsanensis</name>
    <dbReference type="NCBI Taxonomy" id="570945"/>
    <lineage>
        <taxon>Bacteria</taxon>
        <taxon>Bacillati</taxon>
        <taxon>Bacillota</taxon>
        <taxon>Bacilli</taxon>
        <taxon>Bacillales</taxon>
        <taxon>Bacillaceae</taxon>
        <taxon>Virgibacillus</taxon>
    </lineage>
</organism>
<keyword evidence="6" id="KW-1185">Reference proteome</keyword>
<dbReference type="Gene3D" id="2.30.290.10">
    <property type="entry name" value="BH3618-like"/>
    <property type="match status" value="1"/>
</dbReference>
<evidence type="ECO:0000313" key="6">
    <source>
        <dbReference type="Proteomes" id="UP001597040"/>
    </source>
</evidence>
<evidence type="ECO:0000256" key="3">
    <source>
        <dbReference type="ARBA" id="ARBA00022845"/>
    </source>
</evidence>
<dbReference type="NCBIfam" id="NF009793">
    <property type="entry name" value="PRK13285.1-1"/>
    <property type="match status" value="1"/>
</dbReference>
<keyword evidence="4" id="KW-0143">Chaperone</keyword>
<accession>A0ABW3LKF4</accession>
<protein>
    <recommendedName>
        <fullName evidence="4">Flagellar assembly factor FliW</fullName>
    </recommendedName>
</protein>
<proteinExistence type="inferred from homology"/>
<dbReference type="Proteomes" id="UP001597040">
    <property type="component" value="Unassembled WGS sequence"/>
</dbReference>
<keyword evidence="5" id="KW-0966">Cell projection</keyword>
<keyword evidence="1 4" id="KW-0963">Cytoplasm</keyword>
<dbReference type="EMBL" id="JBHTKJ010000026">
    <property type="protein sequence ID" value="MFD1038881.1"/>
    <property type="molecule type" value="Genomic_DNA"/>
</dbReference>
<dbReference type="PANTHER" id="PTHR39190">
    <property type="entry name" value="FLAGELLAR ASSEMBLY FACTOR FLIW"/>
    <property type="match status" value="1"/>
</dbReference>
<dbReference type="RefSeq" id="WP_390362269.1">
    <property type="nucleotide sequence ID" value="NZ_JBHTKJ010000026.1"/>
</dbReference>
<reference evidence="6" key="1">
    <citation type="journal article" date="2019" name="Int. J. Syst. Evol. Microbiol.">
        <title>The Global Catalogue of Microorganisms (GCM) 10K type strain sequencing project: providing services to taxonomists for standard genome sequencing and annotation.</title>
        <authorList>
            <consortium name="The Broad Institute Genomics Platform"/>
            <consortium name="The Broad Institute Genome Sequencing Center for Infectious Disease"/>
            <person name="Wu L."/>
            <person name="Ma J."/>
        </authorList>
    </citation>
    <scope>NUCLEOTIDE SEQUENCE [LARGE SCALE GENOMIC DNA]</scope>
    <source>
        <strain evidence="6">CCUG 56754</strain>
    </source>
</reference>
<dbReference type="PANTHER" id="PTHR39190:SF1">
    <property type="entry name" value="FLAGELLAR ASSEMBLY FACTOR FLIW"/>
    <property type="match status" value="1"/>
</dbReference>
<keyword evidence="5" id="KW-0969">Cilium</keyword>
<name>A0ABW3LKF4_9BACI</name>
<evidence type="ECO:0000256" key="4">
    <source>
        <dbReference type="HAMAP-Rule" id="MF_01185"/>
    </source>
</evidence>
<evidence type="ECO:0000313" key="5">
    <source>
        <dbReference type="EMBL" id="MFD1038881.1"/>
    </source>
</evidence>
<sequence>MNIETKYLGEVEIDTSKCITFPNGLPGFVEETKFVLLDLPGNPLFQVLQSTQTSNTAFIVTNPYHFYQAYSFELDDAIIETLNLNDQKDVVVLAIITLRKPFDQSTINLKAPVIINANNGTGKQFILNTDDYPSKASITIEAKGD</sequence>
<evidence type="ECO:0000256" key="1">
    <source>
        <dbReference type="ARBA" id="ARBA00022490"/>
    </source>
</evidence>
<dbReference type="HAMAP" id="MF_01185">
    <property type="entry name" value="FliW"/>
    <property type="match status" value="1"/>
</dbReference>
<dbReference type="InterPro" id="IPR003775">
    <property type="entry name" value="Flagellar_assembly_factor_FliW"/>
</dbReference>
<dbReference type="Pfam" id="PF02623">
    <property type="entry name" value="FliW"/>
    <property type="match status" value="1"/>
</dbReference>